<dbReference type="EC" id="2.5.1.25" evidence="2"/>
<gene>
    <name evidence="13" type="ORF">GE061_018195</name>
</gene>
<evidence type="ECO:0000256" key="9">
    <source>
        <dbReference type="ARBA" id="ARBA00039242"/>
    </source>
</evidence>
<evidence type="ECO:0000256" key="5">
    <source>
        <dbReference type="ARBA" id="ARBA00022694"/>
    </source>
</evidence>
<dbReference type="Gene3D" id="2.40.10.10">
    <property type="entry name" value="Trypsin-like serine proteases"/>
    <property type="match status" value="1"/>
</dbReference>
<keyword evidence="14" id="KW-1185">Reference proteome</keyword>
<evidence type="ECO:0000256" key="8">
    <source>
        <dbReference type="ARBA" id="ARBA00038290"/>
    </source>
</evidence>
<evidence type="ECO:0000256" key="4">
    <source>
        <dbReference type="ARBA" id="ARBA00022691"/>
    </source>
</evidence>
<dbReference type="GO" id="GO:0006400">
    <property type="term" value="P:tRNA modification"/>
    <property type="evidence" value="ECO:0007669"/>
    <property type="project" value="TreeGrafter"/>
</dbReference>
<dbReference type="PROSITE" id="PS00135">
    <property type="entry name" value="TRYPSIN_SER"/>
    <property type="match status" value="1"/>
</dbReference>
<dbReference type="OrthoDB" id="3173at2759"/>
<evidence type="ECO:0000256" key="11">
    <source>
        <dbReference type="ARBA" id="ARBA00048718"/>
    </source>
</evidence>
<dbReference type="AlphaFoldDB" id="A0A8S9XEI0"/>
<keyword evidence="6" id="KW-0539">Nucleus</keyword>
<dbReference type="InterPro" id="IPR033116">
    <property type="entry name" value="TRYPSIN_SER"/>
</dbReference>
<dbReference type="InterPro" id="IPR009003">
    <property type="entry name" value="Peptidase_S1_PA"/>
</dbReference>
<reference evidence="13" key="1">
    <citation type="journal article" date="2021" name="Mol. Ecol. Resour.">
        <title>Apolygus lucorum genome provides insights into omnivorousness and mesophyll feeding.</title>
        <authorList>
            <person name="Liu Y."/>
            <person name="Liu H."/>
            <person name="Wang H."/>
            <person name="Huang T."/>
            <person name="Liu B."/>
            <person name="Yang B."/>
            <person name="Yin L."/>
            <person name="Li B."/>
            <person name="Zhang Y."/>
            <person name="Zhang S."/>
            <person name="Jiang F."/>
            <person name="Zhang X."/>
            <person name="Ren Y."/>
            <person name="Wang B."/>
            <person name="Wang S."/>
            <person name="Lu Y."/>
            <person name="Wu K."/>
            <person name="Fan W."/>
            <person name="Wang G."/>
        </authorList>
    </citation>
    <scope>NUCLEOTIDE SEQUENCE</scope>
    <source>
        <strain evidence="13">12Hb</strain>
    </source>
</reference>
<keyword evidence="3" id="KW-0808">Transferase</keyword>
<dbReference type="PANTHER" id="PTHR15627:SF8">
    <property type="entry name" value="TRNA-URIDINE AMINOCARBOXYPROPYLTRANSFERASE 1"/>
    <property type="match status" value="1"/>
</dbReference>
<dbReference type="InterPro" id="IPR051521">
    <property type="entry name" value="tRNA_Mod/Golgi_Maint"/>
</dbReference>
<protein>
    <recommendedName>
        <fullName evidence="9">tRNA-uridine aminocarboxypropyltransferase 1</fullName>
        <ecNumber evidence="2">2.5.1.25</ecNumber>
    </recommendedName>
    <alternativeName>
        <fullName evidence="10">DTW domain-containing protein 1</fullName>
    </alternativeName>
</protein>
<evidence type="ECO:0000313" key="13">
    <source>
        <dbReference type="EMBL" id="KAF6206959.1"/>
    </source>
</evidence>
<comment type="function">
    <text evidence="7">Catalyzes the formation of 3-(3-amino-3-carboxypropyl)uridine (acp3U) at position 20 in the D-loop of several cytoplasmic tRNAs (acp3U(20)).</text>
</comment>
<accession>A0A8S9XEI0</accession>
<organism evidence="13 14">
    <name type="scientific">Apolygus lucorum</name>
    <name type="common">Small green plant bug</name>
    <name type="synonym">Lygocoris lucorum</name>
    <dbReference type="NCBI Taxonomy" id="248454"/>
    <lineage>
        <taxon>Eukaryota</taxon>
        <taxon>Metazoa</taxon>
        <taxon>Ecdysozoa</taxon>
        <taxon>Arthropoda</taxon>
        <taxon>Hexapoda</taxon>
        <taxon>Insecta</taxon>
        <taxon>Pterygota</taxon>
        <taxon>Neoptera</taxon>
        <taxon>Paraneoptera</taxon>
        <taxon>Hemiptera</taxon>
        <taxon>Heteroptera</taxon>
        <taxon>Panheteroptera</taxon>
        <taxon>Cimicomorpha</taxon>
        <taxon>Miridae</taxon>
        <taxon>Mirini</taxon>
        <taxon>Apolygus</taxon>
    </lineage>
</organism>
<evidence type="ECO:0000256" key="10">
    <source>
        <dbReference type="ARBA" id="ARBA00042508"/>
    </source>
</evidence>
<evidence type="ECO:0000313" key="14">
    <source>
        <dbReference type="Proteomes" id="UP000466442"/>
    </source>
</evidence>
<evidence type="ECO:0000256" key="7">
    <source>
        <dbReference type="ARBA" id="ARBA00037050"/>
    </source>
</evidence>
<dbReference type="SUPFAM" id="SSF50494">
    <property type="entry name" value="Trypsin-like serine proteases"/>
    <property type="match status" value="1"/>
</dbReference>
<dbReference type="InterPro" id="IPR043504">
    <property type="entry name" value="Peptidase_S1_PA_chymotrypsin"/>
</dbReference>
<evidence type="ECO:0000259" key="12">
    <source>
        <dbReference type="SMART" id="SM01144"/>
    </source>
</evidence>
<dbReference type="EMBL" id="WIXP02000008">
    <property type="protein sequence ID" value="KAF6206959.1"/>
    <property type="molecule type" value="Genomic_DNA"/>
</dbReference>
<feature type="domain" description="DTW" evidence="12">
    <location>
        <begin position="39"/>
        <end position="244"/>
    </location>
</feature>
<keyword evidence="4" id="KW-0949">S-adenosyl-L-methionine</keyword>
<evidence type="ECO:0000256" key="2">
    <source>
        <dbReference type="ARBA" id="ARBA00012386"/>
    </source>
</evidence>
<comment type="similarity">
    <text evidence="8">Belongs to the TDD superfamily. DTWD1 family.</text>
</comment>
<dbReference type="GO" id="GO:0016432">
    <property type="term" value="F:tRNA-uridine aminocarboxypropyltransferase activity"/>
    <property type="evidence" value="ECO:0007669"/>
    <property type="project" value="UniProtKB-EC"/>
</dbReference>
<dbReference type="Pfam" id="PF03942">
    <property type="entry name" value="DTW"/>
    <property type="match status" value="1"/>
</dbReference>
<sequence>MIEAHTGDFVDSLPTISDKWTILSSLSERTVCSQCNKSRKYFCYTCYLPVPDIAKDVPPVDLPLAVDIIKHSKEIDGKSTAVHAAVICPKLVNIYSYPSIPNYTAEDEALLVFPGKSAVSVNELVSKVFSNKDLNSQLPSVVPFKKVILIDSTWNQCKGIYKDPRISGLPCVVLKKRITQFWRHQNGSPRWHLSTIEAVHQFFVEFHEALALQNCGSFTNYEGQYDNLLFFFRFMYYVHLSKAQPGWDVIPLEDDLTPEVRHTTCSGALIAAYIVQTACHCISKESHSREAVAPDGTKLNYIEHFYRAQDVFENPLYSFIGNTLITRLVNWHRPKHYSIHQNCRFLHALPAMYDQGFIILEETVPSRSNLAAISYAPLYRSEEMLRYHRNAIEQELTCLRIGHGLYRITSRDGGEVFNYDPNPSNSLRWGWRTLLNRYDCKYAAIRPEFRLIRYDYDSLSTCDCGQSPQHHLLEQDLRYSSGRGDSGGPIVCGNHLYGTIMGSTPPNIRWPKFDYYTPNTFFLWEMSYEHRESFLHESDLIRRGFARRQLYPRRLDEPMLQASSRILHSVFLTTTTVLMASLL</sequence>
<keyword evidence="5" id="KW-0819">tRNA processing</keyword>
<comment type="subcellular location">
    <subcellularLocation>
        <location evidence="1">Nucleus</location>
    </subcellularLocation>
</comment>
<name>A0A8S9XEI0_APOLU</name>
<dbReference type="Proteomes" id="UP000466442">
    <property type="component" value="Unassembled WGS sequence"/>
</dbReference>
<dbReference type="InterPro" id="IPR005636">
    <property type="entry name" value="DTW"/>
</dbReference>
<evidence type="ECO:0000256" key="3">
    <source>
        <dbReference type="ARBA" id="ARBA00022679"/>
    </source>
</evidence>
<dbReference type="PANTHER" id="PTHR15627">
    <property type="entry name" value="NATURAL KILLER CELL-SPECIFIC ANTIGEN KLIP1"/>
    <property type="match status" value="1"/>
</dbReference>
<dbReference type="GO" id="GO:0005634">
    <property type="term" value="C:nucleus"/>
    <property type="evidence" value="ECO:0007669"/>
    <property type="project" value="UniProtKB-SubCell"/>
</dbReference>
<comment type="caution">
    <text evidence="13">The sequence shown here is derived from an EMBL/GenBank/DDBJ whole genome shotgun (WGS) entry which is preliminary data.</text>
</comment>
<proteinExistence type="inferred from homology"/>
<evidence type="ECO:0000256" key="6">
    <source>
        <dbReference type="ARBA" id="ARBA00023242"/>
    </source>
</evidence>
<evidence type="ECO:0000256" key="1">
    <source>
        <dbReference type="ARBA" id="ARBA00004123"/>
    </source>
</evidence>
<dbReference type="SMART" id="SM01144">
    <property type="entry name" value="DTW"/>
    <property type="match status" value="1"/>
</dbReference>
<comment type="catalytic activity">
    <reaction evidence="11">
        <text>a uridine in tRNA + S-adenosyl-L-methionine = a 3-[(3S)-3-amino-3-carboxypropyl]uridine in tRNA + S-methyl-5'-thioadenosine + H(+)</text>
        <dbReference type="Rhea" id="RHEA:62432"/>
        <dbReference type="Rhea" id="RHEA-COMP:13339"/>
        <dbReference type="Rhea" id="RHEA-COMP:16092"/>
        <dbReference type="ChEBI" id="CHEBI:15378"/>
        <dbReference type="ChEBI" id="CHEBI:17509"/>
        <dbReference type="ChEBI" id="CHEBI:59789"/>
        <dbReference type="ChEBI" id="CHEBI:65315"/>
        <dbReference type="ChEBI" id="CHEBI:82930"/>
        <dbReference type="EC" id="2.5.1.25"/>
    </reaction>
</comment>